<keyword evidence="4" id="KW-1185">Reference proteome</keyword>
<sequence length="203" mass="22656">MSSERPTTSSEKPTASSTTAMTPEHPSRQPNTPGSCALRLENLEQQTSTTKGELMVSVAADICATFISIAKYSEKGTLQAQHTGVIDNVIQTIRDTDVKQRHLLDRQGRRLRKEKKWIRKKYSQLAGQADALGRAYQTKMRKLSTSLREAREEVVRLQSERDMLRACLKKNVPEDASNGNVDGDEDIDGEYETVESEDGSLEV</sequence>
<feature type="compositionally biased region" description="Polar residues" evidence="2">
    <location>
        <begin position="1"/>
        <end position="21"/>
    </location>
</feature>
<gene>
    <name evidence="3" type="ORF">ACN42_g999</name>
</gene>
<name>A0A101MSQ8_PENFR</name>
<feature type="compositionally biased region" description="Acidic residues" evidence="2">
    <location>
        <begin position="182"/>
        <end position="203"/>
    </location>
</feature>
<comment type="caution">
    <text evidence="3">The sequence shown here is derived from an EMBL/GenBank/DDBJ whole genome shotgun (WGS) entry which is preliminary data.</text>
</comment>
<organism evidence="3 4">
    <name type="scientific">Penicillium freii</name>
    <dbReference type="NCBI Taxonomy" id="48697"/>
    <lineage>
        <taxon>Eukaryota</taxon>
        <taxon>Fungi</taxon>
        <taxon>Dikarya</taxon>
        <taxon>Ascomycota</taxon>
        <taxon>Pezizomycotina</taxon>
        <taxon>Eurotiomycetes</taxon>
        <taxon>Eurotiomycetidae</taxon>
        <taxon>Eurotiales</taxon>
        <taxon>Aspergillaceae</taxon>
        <taxon>Penicillium</taxon>
    </lineage>
</organism>
<dbReference type="Proteomes" id="UP000055045">
    <property type="component" value="Unassembled WGS sequence"/>
</dbReference>
<accession>A0A101MSQ8</accession>
<protein>
    <submittedName>
        <fullName evidence="3">Uncharacterized protein</fullName>
    </submittedName>
</protein>
<proteinExistence type="predicted"/>
<dbReference type="EMBL" id="LLXE01000015">
    <property type="protein sequence ID" value="KUM66056.1"/>
    <property type="molecule type" value="Genomic_DNA"/>
</dbReference>
<reference evidence="3 4" key="1">
    <citation type="submission" date="2015-10" db="EMBL/GenBank/DDBJ databases">
        <title>Genome sequencing of Penicillium freii.</title>
        <authorList>
            <person name="Nguyen H.D."/>
            <person name="Visagie C.M."/>
            <person name="Seifert K.A."/>
        </authorList>
    </citation>
    <scope>NUCLEOTIDE SEQUENCE [LARGE SCALE GENOMIC DNA]</scope>
    <source>
        <strain evidence="3 4">DAOM 242723</strain>
    </source>
</reference>
<dbReference type="OrthoDB" id="4369471at2759"/>
<feature type="region of interest" description="Disordered" evidence="2">
    <location>
        <begin position="1"/>
        <end position="35"/>
    </location>
</feature>
<evidence type="ECO:0000313" key="3">
    <source>
        <dbReference type="EMBL" id="KUM66056.1"/>
    </source>
</evidence>
<dbReference type="STRING" id="48697.A0A101MSQ8"/>
<feature type="coiled-coil region" evidence="1">
    <location>
        <begin position="140"/>
        <end position="167"/>
    </location>
</feature>
<keyword evidence="1" id="KW-0175">Coiled coil</keyword>
<evidence type="ECO:0000256" key="1">
    <source>
        <dbReference type="SAM" id="Coils"/>
    </source>
</evidence>
<dbReference type="AlphaFoldDB" id="A0A101MSQ8"/>
<feature type="region of interest" description="Disordered" evidence="2">
    <location>
        <begin position="169"/>
        <end position="203"/>
    </location>
</feature>
<evidence type="ECO:0000256" key="2">
    <source>
        <dbReference type="SAM" id="MobiDB-lite"/>
    </source>
</evidence>
<evidence type="ECO:0000313" key="4">
    <source>
        <dbReference type="Proteomes" id="UP000055045"/>
    </source>
</evidence>